<dbReference type="PANTHER" id="PTHR35802">
    <property type="entry name" value="PROTEASE SYNTHASE AND SPORULATION PROTEIN PAI 2"/>
    <property type="match status" value="1"/>
</dbReference>
<dbReference type="InterPro" id="IPR012349">
    <property type="entry name" value="Split_barrel_FMN-bd"/>
</dbReference>
<dbReference type="SUPFAM" id="SSF50475">
    <property type="entry name" value="FMN-binding split barrel"/>
    <property type="match status" value="1"/>
</dbReference>
<reference evidence="1 2" key="1">
    <citation type="submission" date="2024-01" db="EMBL/GenBank/DDBJ databases">
        <authorList>
            <consortium name="Genoscope - CEA"/>
            <person name="William W."/>
        </authorList>
    </citation>
    <scope>NUCLEOTIDE SEQUENCE [LARGE SCALE GENOMIC DNA]</scope>
    <source>
        <strain evidence="1 2">29B2s-10</strain>
    </source>
</reference>
<gene>
    <name evidence="1" type="ORF">CAAN4_C13410</name>
</gene>
<protein>
    <recommendedName>
        <fullName evidence="3">Transcriptional regulator</fullName>
    </recommendedName>
</protein>
<organism evidence="1 2">
    <name type="scientific">[Candida] anglica</name>
    <dbReference type="NCBI Taxonomy" id="148631"/>
    <lineage>
        <taxon>Eukaryota</taxon>
        <taxon>Fungi</taxon>
        <taxon>Dikarya</taxon>
        <taxon>Ascomycota</taxon>
        <taxon>Saccharomycotina</taxon>
        <taxon>Pichiomycetes</taxon>
        <taxon>Debaryomycetaceae</taxon>
        <taxon>Kurtzmaniella</taxon>
    </lineage>
</organism>
<dbReference type="Pfam" id="PF04299">
    <property type="entry name" value="FMN_bind_2"/>
    <property type="match status" value="1"/>
</dbReference>
<dbReference type="PIRSF" id="PIRSF010372">
    <property type="entry name" value="PaiB"/>
    <property type="match status" value="1"/>
</dbReference>
<evidence type="ECO:0008006" key="3">
    <source>
        <dbReference type="Google" id="ProtNLM"/>
    </source>
</evidence>
<name>A0ABP0EBQ8_9ASCO</name>
<proteinExistence type="predicted"/>
<dbReference type="Proteomes" id="UP001497600">
    <property type="component" value="Chromosome C"/>
</dbReference>
<dbReference type="InterPro" id="IPR007396">
    <property type="entry name" value="TR_PAI2-type"/>
</dbReference>
<evidence type="ECO:0000313" key="1">
    <source>
        <dbReference type="EMBL" id="CAK7901727.1"/>
    </source>
</evidence>
<sequence>MYIPKKYLEEDWEFQEKIIKEYPLATVITTGPEGIQANHIPFFLHIDESTGKKYLHAHAAKKNPQIPALTEGKEVLIIFKSTDSYIAPEYYPGKQIDHKRVPTWDFAAVHIYGKSKIIDDAQWVRKQLDNFTHQNEKSRENPWKVSDAPEKYVTLLQKAICGVEIEIERIECKYKFEQKEIKQDIDGVTEGLAKDGIHEMSKLVKDTNARWDKK</sequence>
<dbReference type="EMBL" id="OZ004255">
    <property type="protein sequence ID" value="CAK7901727.1"/>
    <property type="molecule type" value="Genomic_DNA"/>
</dbReference>
<keyword evidence="2" id="KW-1185">Reference proteome</keyword>
<evidence type="ECO:0000313" key="2">
    <source>
        <dbReference type="Proteomes" id="UP001497600"/>
    </source>
</evidence>
<dbReference type="Gene3D" id="2.30.110.10">
    <property type="entry name" value="Electron Transport, Fmn-binding Protein, Chain A"/>
    <property type="match status" value="1"/>
</dbReference>
<dbReference type="PANTHER" id="PTHR35802:SF1">
    <property type="entry name" value="PROTEASE SYNTHASE AND SPORULATION PROTEIN PAI 2"/>
    <property type="match status" value="1"/>
</dbReference>
<accession>A0ABP0EBQ8</accession>